<comment type="caution">
    <text evidence="5">The sequence shown here is derived from an EMBL/GenBank/DDBJ whole genome shotgun (WGS) entry which is preliminary data.</text>
</comment>
<feature type="domain" description="CBS" evidence="3">
    <location>
        <begin position="7"/>
        <end position="66"/>
    </location>
</feature>
<dbReference type="SMART" id="SM00116">
    <property type="entry name" value="CBS"/>
    <property type="match status" value="2"/>
</dbReference>
<dbReference type="PROSITE" id="PS51371">
    <property type="entry name" value="CBS"/>
    <property type="match status" value="2"/>
</dbReference>
<dbReference type="InterPro" id="IPR046342">
    <property type="entry name" value="CBS_dom_sf"/>
</dbReference>
<dbReference type="InterPro" id="IPR002912">
    <property type="entry name" value="ACT_dom"/>
</dbReference>
<proteinExistence type="predicted"/>
<dbReference type="InterPro" id="IPR051462">
    <property type="entry name" value="CBS_domain-containing"/>
</dbReference>
<name>A0ABW2NVI4_9BACL</name>
<gene>
    <name evidence="5" type="ORF">ACFQPF_17055</name>
</gene>
<keyword evidence="6" id="KW-1185">Reference proteome</keyword>
<dbReference type="PANTHER" id="PTHR48108:SF2">
    <property type="entry name" value="ACETOIN UTILIZATION PROTEIN ACUB"/>
    <property type="match status" value="1"/>
</dbReference>
<dbReference type="InterPro" id="IPR000644">
    <property type="entry name" value="CBS_dom"/>
</dbReference>
<keyword evidence="1" id="KW-0677">Repeat</keyword>
<evidence type="ECO:0000259" key="3">
    <source>
        <dbReference type="PROSITE" id="PS51371"/>
    </source>
</evidence>
<dbReference type="CDD" id="cd04883">
    <property type="entry name" value="ACT_AcuB"/>
    <property type="match status" value="1"/>
</dbReference>
<accession>A0ABW2NVI4</accession>
<sequence>MLVRAIMDSHVPIFSEQTTITDAASRMMTERKRYFAVNDEAGKWKGIVTDYDIKKAFTSQSANVSSIMKSDMATAHPMDNAEELASLFYQDSLEYIPVIEENRIIGIVTEKEMLHTLVRLTGAHQPSSKLEIKVINKAGQLAEVASIIKEHHINIHSVLVYPCQNEAEKVLVFRLATMNPLPVIQHLENEGYPVLGPVR</sequence>
<protein>
    <submittedName>
        <fullName evidence="5">CBS domain-containing protein</fullName>
    </submittedName>
</protein>
<reference evidence="6" key="1">
    <citation type="journal article" date="2019" name="Int. J. Syst. Evol. Microbiol.">
        <title>The Global Catalogue of Microorganisms (GCM) 10K type strain sequencing project: providing services to taxonomists for standard genome sequencing and annotation.</title>
        <authorList>
            <consortium name="The Broad Institute Genomics Platform"/>
            <consortium name="The Broad Institute Genome Sequencing Center for Infectious Disease"/>
            <person name="Wu L."/>
            <person name="Ma J."/>
        </authorList>
    </citation>
    <scope>NUCLEOTIDE SEQUENCE [LARGE SCALE GENOMIC DNA]</scope>
    <source>
        <strain evidence="6">NBRC 106396</strain>
    </source>
</reference>
<dbReference type="Gene3D" id="3.10.580.10">
    <property type="entry name" value="CBS-domain"/>
    <property type="match status" value="1"/>
</dbReference>
<dbReference type="SUPFAM" id="SSF54631">
    <property type="entry name" value="CBS-domain pair"/>
    <property type="match status" value="1"/>
</dbReference>
<dbReference type="RefSeq" id="WP_379751185.1">
    <property type="nucleotide sequence ID" value="NZ_JBHTCP010000051.1"/>
</dbReference>
<feature type="domain" description="CBS" evidence="3">
    <location>
        <begin position="68"/>
        <end position="127"/>
    </location>
</feature>
<feature type="domain" description="ACT" evidence="4">
    <location>
        <begin position="129"/>
        <end position="199"/>
    </location>
</feature>
<keyword evidence="2" id="KW-0129">CBS domain</keyword>
<dbReference type="Gene3D" id="3.30.2130.10">
    <property type="entry name" value="VC0802-like"/>
    <property type="match status" value="1"/>
</dbReference>
<dbReference type="Pfam" id="PF00571">
    <property type="entry name" value="CBS"/>
    <property type="match status" value="2"/>
</dbReference>
<dbReference type="EMBL" id="JBHTCP010000051">
    <property type="protein sequence ID" value="MFC7373350.1"/>
    <property type="molecule type" value="Genomic_DNA"/>
</dbReference>
<evidence type="ECO:0000313" key="5">
    <source>
        <dbReference type="EMBL" id="MFC7373350.1"/>
    </source>
</evidence>
<organism evidence="5 6">
    <name type="scientific">Fictibacillus iocasae</name>
    <dbReference type="NCBI Taxonomy" id="2715437"/>
    <lineage>
        <taxon>Bacteria</taxon>
        <taxon>Bacillati</taxon>
        <taxon>Bacillota</taxon>
        <taxon>Bacilli</taxon>
        <taxon>Bacillales</taxon>
        <taxon>Fictibacillaceae</taxon>
        <taxon>Fictibacillus</taxon>
    </lineage>
</organism>
<dbReference type="SUPFAM" id="SSF55021">
    <property type="entry name" value="ACT-like"/>
    <property type="match status" value="1"/>
</dbReference>
<dbReference type="Proteomes" id="UP001596549">
    <property type="component" value="Unassembled WGS sequence"/>
</dbReference>
<dbReference type="PANTHER" id="PTHR48108">
    <property type="entry name" value="CBS DOMAIN-CONTAINING PROTEIN CBSX2, CHLOROPLASTIC"/>
    <property type="match status" value="1"/>
</dbReference>
<evidence type="ECO:0000313" key="6">
    <source>
        <dbReference type="Proteomes" id="UP001596549"/>
    </source>
</evidence>
<dbReference type="PROSITE" id="PS51671">
    <property type="entry name" value="ACT"/>
    <property type="match status" value="1"/>
</dbReference>
<evidence type="ECO:0000256" key="2">
    <source>
        <dbReference type="PROSITE-ProRule" id="PRU00703"/>
    </source>
</evidence>
<dbReference type="InterPro" id="IPR045865">
    <property type="entry name" value="ACT-like_dom_sf"/>
</dbReference>
<evidence type="ECO:0000259" key="4">
    <source>
        <dbReference type="PROSITE" id="PS51671"/>
    </source>
</evidence>
<evidence type="ECO:0000256" key="1">
    <source>
        <dbReference type="ARBA" id="ARBA00022737"/>
    </source>
</evidence>